<dbReference type="InterPro" id="IPR036188">
    <property type="entry name" value="FAD/NAD-bd_sf"/>
</dbReference>
<dbReference type="InterPro" id="IPR007419">
    <property type="entry name" value="BFD-like_2Fe2S-bd_dom"/>
</dbReference>
<evidence type="ECO:0000313" key="4">
    <source>
        <dbReference type="Proteomes" id="UP000053370"/>
    </source>
</evidence>
<feature type="domain" description="FAD dependent oxidoreductase" evidence="1">
    <location>
        <begin position="3"/>
        <end position="365"/>
    </location>
</feature>
<dbReference type="InterPro" id="IPR041854">
    <property type="entry name" value="BFD-like_2Fe2S-bd_dom_sf"/>
</dbReference>
<reference evidence="3" key="1">
    <citation type="journal article" date="2015" name="Genome Announc.">
        <title>Draft Genome Sequence of Anaerolineae Strain TC1, a Novel Isolate from a Methanogenic Wastewater Treatment System.</title>
        <authorList>
            <person name="Matsuura N."/>
            <person name="Tourlousse D.M."/>
            <person name="Sun L."/>
            <person name="Toyonaga M."/>
            <person name="Kuroda K."/>
            <person name="Ohashi A."/>
            <person name="Cruz R."/>
            <person name="Yamaguchi T."/>
            <person name="Sekiguchi Y."/>
        </authorList>
    </citation>
    <scope>NUCLEOTIDE SEQUENCE [LARGE SCALE GENOMIC DNA]</scope>
    <source>
        <strain evidence="3">TC1</strain>
    </source>
</reference>
<protein>
    <submittedName>
        <fullName evidence="3">L-2-hydroxyglutarate oxidase LhgO</fullName>
    </submittedName>
</protein>
<dbReference type="PANTHER" id="PTHR42720:SF1">
    <property type="entry name" value="GLYCEROL 3-PHOSPHATE OXIDASE"/>
    <property type="match status" value="1"/>
</dbReference>
<evidence type="ECO:0000313" key="3">
    <source>
        <dbReference type="EMBL" id="GAP41472.1"/>
    </source>
</evidence>
<accession>A0A0S7BXI7</accession>
<dbReference type="Pfam" id="PF01266">
    <property type="entry name" value="DAO"/>
    <property type="match status" value="1"/>
</dbReference>
<dbReference type="PATRIC" id="fig|1678840.3.peg.2929"/>
<sequence length="497" mass="54431">MYDAIIIGSGISGASLAYELAAYKLRIAVIEKGSDICSGTSRGNSATVHSGHDAAYGTQKALYNVMGNAMFDQLCSDLKVPFIRNGTILFAINEADMEEVRRLKHNADKNHVPGVEVLDRDGLLRIEHYFGPDVIGGLYAPTGGIVCPYTLVIALCEQALRNHVDFFLNNKVMCIQKNATGFFVTTNKTVFQTRFLFNCAGTHADEINNMVSSNKITILPRKGEHILLDKKLAPYVRATISQTPVNLPSGGHTKGMGIMPSVDKTIILGCDAHDVTDKDDTATTAIGLDEITSYFEKNWRHLPISEKIPKFPHNRIINAFGGLRPHSTTDDFIIGESEDVAGFFNMAGIESPGLTAAPAIAKKIVQDAAEKYHFEKTDVFIPTRDHVKPFRDMNDEERRQAVMENKEYGDIVCRCEMVTKAEIKAAIHSPLGATNVNAVKMRTRAGMGRCQGGFCSPVVAKILAEELSIDLTEVTQSGEGSNIFFPKNGNQAKRNSQ</sequence>
<gene>
    <name evidence="3" type="ORF">ATC1_131462</name>
</gene>
<dbReference type="SUPFAM" id="SSF51905">
    <property type="entry name" value="FAD/NAD(P)-binding domain"/>
    <property type="match status" value="1"/>
</dbReference>
<dbReference type="InterPro" id="IPR006076">
    <property type="entry name" value="FAD-dep_OxRdtase"/>
</dbReference>
<dbReference type="Pfam" id="PF04324">
    <property type="entry name" value="Fer2_BFD"/>
    <property type="match status" value="1"/>
</dbReference>
<feature type="domain" description="BFD-like [2Fe-2S]-binding" evidence="2">
    <location>
        <begin position="411"/>
        <end position="465"/>
    </location>
</feature>
<dbReference type="InterPro" id="IPR052745">
    <property type="entry name" value="G3P_Oxidase/Oxidoreductase"/>
</dbReference>
<proteinExistence type="predicted"/>
<evidence type="ECO:0000259" key="2">
    <source>
        <dbReference type="Pfam" id="PF04324"/>
    </source>
</evidence>
<dbReference type="RefSeq" id="WP_062282761.1">
    <property type="nucleotide sequence ID" value="NZ_DF968181.1"/>
</dbReference>
<dbReference type="EMBL" id="DF968181">
    <property type="protein sequence ID" value="GAP41472.1"/>
    <property type="molecule type" value="Genomic_DNA"/>
</dbReference>
<dbReference type="Gene3D" id="3.30.9.10">
    <property type="entry name" value="D-Amino Acid Oxidase, subunit A, domain 2"/>
    <property type="match status" value="1"/>
</dbReference>
<organism evidence="3">
    <name type="scientific">Flexilinea flocculi</name>
    <dbReference type="NCBI Taxonomy" id="1678840"/>
    <lineage>
        <taxon>Bacteria</taxon>
        <taxon>Bacillati</taxon>
        <taxon>Chloroflexota</taxon>
        <taxon>Anaerolineae</taxon>
        <taxon>Anaerolineales</taxon>
        <taxon>Anaerolineaceae</taxon>
        <taxon>Flexilinea</taxon>
    </lineage>
</organism>
<dbReference type="AlphaFoldDB" id="A0A0S7BXI7"/>
<dbReference type="Gene3D" id="1.10.10.1100">
    <property type="entry name" value="BFD-like [2Fe-2S]-binding domain"/>
    <property type="match status" value="1"/>
</dbReference>
<dbReference type="STRING" id="1678840.ATC1_131462"/>
<dbReference type="Proteomes" id="UP000053370">
    <property type="component" value="Unassembled WGS sequence"/>
</dbReference>
<name>A0A0S7BXI7_9CHLR</name>
<dbReference type="CDD" id="cd19946">
    <property type="entry name" value="GlpA-like_Fer2_BFD-like"/>
    <property type="match status" value="1"/>
</dbReference>
<evidence type="ECO:0000259" key="1">
    <source>
        <dbReference type="Pfam" id="PF01266"/>
    </source>
</evidence>
<dbReference type="PANTHER" id="PTHR42720">
    <property type="entry name" value="GLYCEROL-3-PHOSPHATE DEHYDROGENASE"/>
    <property type="match status" value="1"/>
</dbReference>
<dbReference type="Gene3D" id="3.50.50.60">
    <property type="entry name" value="FAD/NAD(P)-binding domain"/>
    <property type="match status" value="1"/>
</dbReference>
<keyword evidence="4" id="KW-1185">Reference proteome</keyword>